<dbReference type="Pfam" id="PF20434">
    <property type="entry name" value="BD-FAE"/>
    <property type="match status" value="1"/>
</dbReference>
<feature type="region of interest" description="Disordered" evidence="2">
    <location>
        <begin position="422"/>
        <end position="445"/>
    </location>
</feature>
<dbReference type="GO" id="GO:0016787">
    <property type="term" value="F:hydrolase activity"/>
    <property type="evidence" value="ECO:0007669"/>
    <property type="project" value="UniProtKB-KW"/>
</dbReference>
<feature type="domain" description="BD-FAE-like" evidence="4">
    <location>
        <begin position="138"/>
        <end position="237"/>
    </location>
</feature>
<dbReference type="Gene3D" id="3.40.50.1820">
    <property type="entry name" value="alpha/beta hydrolase"/>
    <property type="match status" value="1"/>
</dbReference>
<proteinExistence type="predicted"/>
<gene>
    <name evidence="5" type="ORF">C1645_803002</name>
</gene>
<reference evidence="5 6" key="1">
    <citation type="submission" date="2018-06" db="EMBL/GenBank/DDBJ databases">
        <title>Comparative genomics reveals the genomic features of Rhizophagus irregularis, R. cerebriforme, R. diaphanum and Gigaspora rosea, and their symbiotic lifestyle signature.</title>
        <authorList>
            <person name="Morin E."/>
            <person name="San Clemente H."/>
            <person name="Chen E.C.H."/>
            <person name="De La Providencia I."/>
            <person name="Hainaut M."/>
            <person name="Kuo A."/>
            <person name="Kohler A."/>
            <person name="Murat C."/>
            <person name="Tang N."/>
            <person name="Roy S."/>
            <person name="Loubradou J."/>
            <person name="Henrissat B."/>
            <person name="Grigoriev I.V."/>
            <person name="Corradi N."/>
            <person name="Roux C."/>
            <person name="Martin F.M."/>
        </authorList>
    </citation>
    <scope>NUCLEOTIDE SEQUENCE [LARGE SCALE GENOMIC DNA]</scope>
    <source>
        <strain evidence="5 6">DAOM 227022</strain>
    </source>
</reference>
<keyword evidence="3" id="KW-1133">Transmembrane helix</keyword>
<dbReference type="InterPro" id="IPR029058">
    <property type="entry name" value="AB_hydrolase_fold"/>
</dbReference>
<evidence type="ECO:0000259" key="4">
    <source>
        <dbReference type="Pfam" id="PF20434"/>
    </source>
</evidence>
<dbReference type="PANTHER" id="PTHR48081">
    <property type="entry name" value="AB HYDROLASE SUPERFAMILY PROTEIN C4A8.06C"/>
    <property type="match status" value="1"/>
</dbReference>
<keyword evidence="1 5" id="KW-0378">Hydrolase</keyword>
<dbReference type="OrthoDB" id="6495301at2759"/>
<evidence type="ECO:0000256" key="1">
    <source>
        <dbReference type="ARBA" id="ARBA00022801"/>
    </source>
</evidence>
<protein>
    <submittedName>
        <fullName evidence="5">Alpha/Beta hydrolase protein</fullName>
    </submittedName>
</protein>
<organism evidence="5 6">
    <name type="scientific">Glomus cerebriforme</name>
    <dbReference type="NCBI Taxonomy" id="658196"/>
    <lineage>
        <taxon>Eukaryota</taxon>
        <taxon>Fungi</taxon>
        <taxon>Fungi incertae sedis</taxon>
        <taxon>Mucoromycota</taxon>
        <taxon>Glomeromycotina</taxon>
        <taxon>Glomeromycetes</taxon>
        <taxon>Glomerales</taxon>
        <taxon>Glomeraceae</taxon>
        <taxon>Glomus</taxon>
    </lineage>
</organism>
<dbReference type="STRING" id="658196.A0A397TKN6"/>
<keyword evidence="6" id="KW-1185">Reference proteome</keyword>
<feature type="transmembrane region" description="Helical" evidence="3">
    <location>
        <begin position="12"/>
        <end position="37"/>
    </location>
</feature>
<name>A0A397TKN6_9GLOM</name>
<sequence length="445" mass="50975">MERKIIKKIILAWVFFPVVSVIVFFSYCLCWTFYLLYAQTDAPQSQPKVPLNPVRVYKVTSYLLICIYENLTGPFIPSILQYGWHKLSSEGKKKPSVRKNIRYGPKPRNRLDVYHPNHVSSKNKRYNDHMGHSAPNSSQQQTDIPVIIFIGTSWNSGNKDTCMPVAHNLQSQGYIVIVPDITIYPIGKIADMVEDIQRCIFWTHTHIRSFRGDPSQIYLMGHGAGSLLSALTIIHDVCATLNVLPPNNTSIKIPLWDNNIRRTELPRVHGLILFSGVYDITYYYAYLYKKGLEQVHALPRVMGNKPDAFLQCSPSYLLNHALNNIHNREQLKMLLPRKVVLFHGDQQDTFNPVTTTHNFCSLLESAGIPSVKLNIYDHIKHISPKIDLIVPTRPLCINLLKDIKECCKGQGVMIGGQLKDEKEMTNKDKTKIRSSRRRMSQVRHE</sequence>
<evidence type="ECO:0000256" key="2">
    <source>
        <dbReference type="SAM" id="MobiDB-lite"/>
    </source>
</evidence>
<feature type="compositionally biased region" description="Basic and acidic residues" evidence="2">
    <location>
        <begin position="422"/>
        <end position="431"/>
    </location>
</feature>
<dbReference type="InterPro" id="IPR049492">
    <property type="entry name" value="BD-FAE-like_dom"/>
</dbReference>
<evidence type="ECO:0000313" key="5">
    <source>
        <dbReference type="EMBL" id="RIA95424.1"/>
    </source>
</evidence>
<evidence type="ECO:0000313" key="6">
    <source>
        <dbReference type="Proteomes" id="UP000265703"/>
    </source>
</evidence>
<accession>A0A397TKN6</accession>
<dbReference type="Proteomes" id="UP000265703">
    <property type="component" value="Unassembled WGS sequence"/>
</dbReference>
<dbReference type="PANTHER" id="PTHR48081:SF33">
    <property type="entry name" value="KYNURENINE FORMAMIDASE"/>
    <property type="match status" value="1"/>
</dbReference>
<evidence type="ECO:0000256" key="3">
    <source>
        <dbReference type="SAM" id="Phobius"/>
    </source>
</evidence>
<dbReference type="InterPro" id="IPR050300">
    <property type="entry name" value="GDXG_lipolytic_enzyme"/>
</dbReference>
<keyword evidence="3" id="KW-0812">Transmembrane</keyword>
<dbReference type="EMBL" id="QKYT01000061">
    <property type="protein sequence ID" value="RIA95424.1"/>
    <property type="molecule type" value="Genomic_DNA"/>
</dbReference>
<keyword evidence="3" id="KW-0472">Membrane</keyword>
<feature type="compositionally biased region" description="Basic residues" evidence="2">
    <location>
        <begin position="432"/>
        <end position="445"/>
    </location>
</feature>
<dbReference type="AlphaFoldDB" id="A0A397TKN6"/>
<dbReference type="SUPFAM" id="SSF53474">
    <property type="entry name" value="alpha/beta-Hydrolases"/>
    <property type="match status" value="1"/>
</dbReference>
<comment type="caution">
    <text evidence="5">The sequence shown here is derived from an EMBL/GenBank/DDBJ whole genome shotgun (WGS) entry which is preliminary data.</text>
</comment>